<dbReference type="Proteomes" id="UP001200544">
    <property type="component" value="Unassembled WGS sequence"/>
</dbReference>
<name>A0AAW4ZAP2_BACT4</name>
<comment type="caution">
    <text evidence="2">The sequence shown here is derived from an EMBL/GenBank/DDBJ whole genome shotgun (WGS) entry which is preliminary data.</text>
</comment>
<organism evidence="2 3">
    <name type="scientific">Bacteroides thetaiotaomicron</name>
    <dbReference type="NCBI Taxonomy" id="818"/>
    <lineage>
        <taxon>Bacteria</taxon>
        <taxon>Pseudomonadati</taxon>
        <taxon>Bacteroidota</taxon>
        <taxon>Bacteroidia</taxon>
        <taxon>Bacteroidales</taxon>
        <taxon>Bacteroidaceae</taxon>
        <taxon>Bacteroides</taxon>
    </lineage>
</organism>
<evidence type="ECO:0000256" key="1">
    <source>
        <dbReference type="SAM" id="MobiDB-lite"/>
    </source>
</evidence>
<accession>A0AAW4ZAP2</accession>
<dbReference type="AlphaFoldDB" id="A0AAW4ZAP2"/>
<feature type="region of interest" description="Disordered" evidence="1">
    <location>
        <begin position="1"/>
        <end position="26"/>
    </location>
</feature>
<feature type="compositionally biased region" description="Polar residues" evidence="1">
    <location>
        <begin position="1"/>
        <end position="19"/>
    </location>
</feature>
<dbReference type="RefSeq" id="WP_217741466.1">
    <property type="nucleotide sequence ID" value="NZ_BAABZI010000001.1"/>
</dbReference>
<evidence type="ECO:0000313" key="3">
    <source>
        <dbReference type="Proteomes" id="UP001200544"/>
    </source>
</evidence>
<sequence length="72" mass="8003">MKTTRIATYSTNPSNQVSHFSEDGQTVPVKSSTSACLQNEELSSTVKDYQQTKEAIKTTLGDFLLLHILLKK</sequence>
<reference evidence="2" key="1">
    <citation type="submission" date="2021-07" db="EMBL/GenBank/DDBJ databases">
        <title>Comparative genomics of Bacteroides fragilis group isolates reveals species-dependent resistance mechanisms and validates clinical tools for resistance prediction.</title>
        <authorList>
            <person name="Wallace M.J."/>
            <person name="Jean S."/>
            <person name="Wallace M.A."/>
            <person name="Carey-Ann B.D."/>
            <person name="Dantas G."/>
        </authorList>
    </citation>
    <scope>NUCLEOTIDE SEQUENCE</scope>
    <source>
        <strain evidence="2">BJH_160</strain>
    </source>
</reference>
<protein>
    <submittedName>
        <fullName evidence="2">Uncharacterized protein</fullName>
    </submittedName>
</protein>
<proteinExistence type="predicted"/>
<evidence type="ECO:0000313" key="2">
    <source>
        <dbReference type="EMBL" id="MCE9237771.1"/>
    </source>
</evidence>
<dbReference type="EMBL" id="JAHYQA010000005">
    <property type="protein sequence ID" value="MCE9237771.1"/>
    <property type="molecule type" value="Genomic_DNA"/>
</dbReference>
<gene>
    <name evidence="2" type="ORF">K0H07_11505</name>
</gene>